<dbReference type="EMBL" id="BQNB010013238">
    <property type="protein sequence ID" value="GJT13549.1"/>
    <property type="molecule type" value="Genomic_DNA"/>
</dbReference>
<comment type="caution">
    <text evidence="2">The sequence shown here is derived from an EMBL/GenBank/DDBJ whole genome shotgun (WGS) entry which is preliminary data.</text>
</comment>
<dbReference type="Proteomes" id="UP001151760">
    <property type="component" value="Unassembled WGS sequence"/>
</dbReference>
<gene>
    <name evidence="2" type="ORF">Tco_0860591</name>
</gene>
<sequence length="138" mass="15703">MGARDYLHHQLAKSRDHASWPPQQSMHIHQCDKIWRSPMAFYLPHVNGIESDQCAVVRAASVKFSDGFRQERKRHSRTSSISASFLDFNRPPWGSLPFAKINDMAQSIDRMPDGQRHPSRVPQARPHGCTVPEHALPA</sequence>
<proteinExistence type="predicted"/>
<evidence type="ECO:0000256" key="1">
    <source>
        <dbReference type="SAM" id="MobiDB-lite"/>
    </source>
</evidence>
<organism evidence="2 3">
    <name type="scientific">Tanacetum coccineum</name>
    <dbReference type="NCBI Taxonomy" id="301880"/>
    <lineage>
        <taxon>Eukaryota</taxon>
        <taxon>Viridiplantae</taxon>
        <taxon>Streptophyta</taxon>
        <taxon>Embryophyta</taxon>
        <taxon>Tracheophyta</taxon>
        <taxon>Spermatophyta</taxon>
        <taxon>Magnoliopsida</taxon>
        <taxon>eudicotyledons</taxon>
        <taxon>Gunneridae</taxon>
        <taxon>Pentapetalae</taxon>
        <taxon>asterids</taxon>
        <taxon>campanulids</taxon>
        <taxon>Asterales</taxon>
        <taxon>Asteraceae</taxon>
        <taxon>Asteroideae</taxon>
        <taxon>Anthemideae</taxon>
        <taxon>Anthemidinae</taxon>
        <taxon>Tanacetum</taxon>
    </lineage>
</organism>
<keyword evidence="3" id="KW-1185">Reference proteome</keyword>
<evidence type="ECO:0000313" key="2">
    <source>
        <dbReference type="EMBL" id="GJT13549.1"/>
    </source>
</evidence>
<reference evidence="2" key="1">
    <citation type="journal article" date="2022" name="Int. J. Mol. Sci.">
        <title>Draft Genome of Tanacetum Coccineum: Genomic Comparison of Closely Related Tanacetum-Family Plants.</title>
        <authorList>
            <person name="Yamashiro T."/>
            <person name="Shiraishi A."/>
            <person name="Nakayama K."/>
            <person name="Satake H."/>
        </authorList>
    </citation>
    <scope>NUCLEOTIDE SEQUENCE</scope>
</reference>
<accession>A0ABQ5BH42</accession>
<protein>
    <submittedName>
        <fullName evidence="2">Uncharacterized protein</fullName>
    </submittedName>
</protein>
<name>A0ABQ5BH42_9ASTR</name>
<feature type="region of interest" description="Disordered" evidence="1">
    <location>
        <begin position="111"/>
        <end position="138"/>
    </location>
</feature>
<evidence type="ECO:0000313" key="3">
    <source>
        <dbReference type="Proteomes" id="UP001151760"/>
    </source>
</evidence>
<reference evidence="2" key="2">
    <citation type="submission" date="2022-01" db="EMBL/GenBank/DDBJ databases">
        <authorList>
            <person name="Yamashiro T."/>
            <person name="Shiraishi A."/>
            <person name="Satake H."/>
            <person name="Nakayama K."/>
        </authorList>
    </citation>
    <scope>NUCLEOTIDE SEQUENCE</scope>
</reference>